<evidence type="ECO:0000259" key="3">
    <source>
        <dbReference type="SMART" id="SM00382"/>
    </source>
</evidence>
<dbReference type="STRING" id="1793963.AXI58_17150"/>
<evidence type="ECO:0000256" key="2">
    <source>
        <dbReference type="ARBA" id="ARBA00022840"/>
    </source>
</evidence>
<dbReference type="RefSeq" id="WP_061521983.1">
    <property type="nucleotide sequence ID" value="NZ_JAJJBV010000019.1"/>
</dbReference>
<organism evidence="4 5">
    <name type="scientific">Bacillus nakamurai</name>
    <dbReference type="NCBI Taxonomy" id="1793963"/>
    <lineage>
        <taxon>Bacteria</taxon>
        <taxon>Bacillati</taxon>
        <taxon>Bacillota</taxon>
        <taxon>Bacilli</taxon>
        <taxon>Bacillales</taxon>
        <taxon>Bacillaceae</taxon>
        <taxon>Bacillus</taxon>
    </lineage>
</organism>
<dbReference type="PANTHER" id="PTHR20953">
    <property type="entry name" value="KINASE-RELATED"/>
    <property type="match status" value="1"/>
</dbReference>
<reference evidence="5" key="1">
    <citation type="submission" date="2016-02" db="EMBL/GenBank/DDBJ databases">
        <authorList>
            <person name="Dunlap C."/>
        </authorList>
    </citation>
    <scope>NUCLEOTIDE SEQUENCE [LARGE SCALE GENOMIC DNA]</scope>
    <source>
        <strain evidence="5">NRRL B-41092</strain>
    </source>
</reference>
<keyword evidence="1" id="KW-0547">Nucleotide-binding</keyword>
<dbReference type="GO" id="GO:0005524">
    <property type="term" value="F:ATP binding"/>
    <property type="evidence" value="ECO:0007669"/>
    <property type="project" value="UniProtKB-KW"/>
</dbReference>
<comment type="caution">
    <text evidence="4">The sequence shown here is derived from an EMBL/GenBank/DDBJ whole genome shotgun (WGS) entry which is preliminary data.</text>
</comment>
<dbReference type="InterPro" id="IPR003593">
    <property type="entry name" value="AAA+_ATPase"/>
</dbReference>
<gene>
    <name evidence="4" type="ORF">AXI58_17150</name>
</gene>
<dbReference type="EMBL" id="LSBA01000017">
    <property type="protein sequence ID" value="KXZ18536.1"/>
    <property type="molecule type" value="Genomic_DNA"/>
</dbReference>
<dbReference type="InterPro" id="IPR027417">
    <property type="entry name" value="P-loop_NTPase"/>
</dbReference>
<accession>A0A150F6S0</accession>
<dbReference type="CDD" id="cd00009">
    <property type="entry name" value="AAA"/>
    <property type="match status" value="1"/>
</dbReference>
<evidence type="ECO:0000313" key="4">
    <source>
        <dbReference type="EMBL" id="KXZ18536.1"/>
    </source>
</evidence>
<dbReference type="InterPro" id="IPR014217">
    <property type="entry name" value="Spore_III_AA"/>
</dbReference>
<protein>
    <submittedName>
        <fullName evidence="4">Stage III sporulation protein AA</fullName>
    </submittedName>
</protein>
<evidence type="ECO:0000313" key="5">
    <source>
        <dbReference type="Proteomes" id="UP000075430"/>
    </source>
</evidence>
<dbReference type="Gene3D" id="3.40.50.300">
    <property type="entry name" value="P-loop containing nucleotide triphosphate hydrolases"/>
    <property type="match status" value="1"/>
</dbReference>
<dbReference type="OrthoDB" id="9768243at2"/>
<proteinExistence type="predicted"/>
<keyword evidence="2" id="KW-0067">ATP-binding</keyword>
<dbReference type="Pfam" id="PF19568">
    <property type="entry name" value="Spore_III_AA"/>
    <property type="match status" value="1"/>
</dbReference>
<feature type="domain" description="AAA+ ATPase" evidence="3">
    <location>
        <begin position="135"/>
        <end position="272"/>
    </location>
</feature>
<dbReference type="NCBIfam" id="TIGR02858">
    <property type="entry name" value="spore_III_AA"/>
    <property type="match status" value="1"/>
</dbReference>
<dbReference type="PANTHER" id="PTHR20953:SF3">
    <property type="entry name" value="P-LOOP CONTAINING NUCLEOSIDE TRIPHOSPHATE HYDROLASES SUPERFAMILY PROTEIN"/>
    <property type="match status" value="1"/>
</dbReference>
<evidence type="ECO:0000256" key="1">
    <source>
        <dbReference type="ARBA" id="ARBA00022741"/>
    </source>
</evidence>
<dbReference type="AlphaFoldDB" id="A0A150F6S0"/>
<dbReference type="InterPro" id="IPR045735">
    <property type="entry name" value="Spore_III_AA_AAA+_ATPase"/>
</dbReference>
<sequence>MNEITEVLPELMRHAISAVPEEKRRDTEEIRIRIDRPVELIQKGQPLFLSYICTPNDAQLILSRLSNYSMYTLEEELKKGYITIRGGHRVGLAGRVIVENGAVKGLRDITSFNIRIAREKLGIADPLIPFLWKENWLNTLIIGPPQTGKTTLLRDLARVSSSGTKSIPAKKTGIVDERSEIAGCLRGVPQHHFGQRIDVLDACPKAEGLMMMIRSMSPDVIIVDEIGRMEDSEALMEALHAGVSVIVSAHGWNMKDLVKRPSLKLLWEEKVFDRYVELSRRRGPGTISRMYGSGGEPVTRAEGVITC</sequence>
<dbReference type="Proteomes" id="UP000075430">
    <property type="component" value="Unassembled WGS sequence"/>
</dbReference>
<dbReference type="SMART" id="SM00382">
    <property type="entry name" value="AAA"/>
    <property type="match status" value="1"/>
</dbReference>
<name>A0A150F6S0_9BACI</name>
<keyword evidence="5" id="KW-1185">Reference proteome</keyword>
<dbReference type="SUPFAM" id="SSF52540">
    <property type="entry name" value="P-loop containing nucleoside triphosphate hydrolases"/>
    <property type="match status" value="1"/>
</dbReference>